<dbReference type="Pfam" id="PF06691">
    <property type="entry name" value="DUF1189"/>
    <property type="match status" value="1"/>
</dbReference>
<gene>
    <name evidence="2" type="ORF">KS419_10200</name>
</gene>
<sequence>MNIIQQFFKSIYSPETIAKFRMQKIGKTILYVFFLMLLVTIPPAVILGSSISSFYNKTEHHMVNTFPDFSIENGVLYSDETEPIIVEEDGEVIIFDSTGELTPSDLEGYETAFALLENDIVVITDGFHQTIWYQEVGINMTKGEAMELIESFGSVLPLIIGLIIFLTYIFTTGMKFFGIFTLSLIGLLLKRKNAANLSYKSVWVLSAYTVTLPTVLFAILDALRIQIPFFSFTLYWVIAIVMLYLVFTNIPQPREPVEELVNQ</sequence>
<evidence type="ECO:0000313" key="3">
    <source>
        <dbReference type="Proteomes" id="UP000784880"/>
    </source>
</evidence>
<keyword evidence="3" id="KW-1185">Reference proteome</keyword>
<feature type="transmembrane region" description="Helical" evidence="1">
    <location>
        <begin position="201"/>
        <end position="220"/>
    </location>
</feature>
<organism evidence="2 3">
    <name type="scientific">Evansella tamaricis</name>
    <dbReference type="NCBI Taxonomy" id="2069301"/>
    <lineage>
        <taxon>Bacteria</taxon>
        <taxon>Bacillati</taxon>
        <taxon>Bacillota</taxon>
        <taxon>Bacilli</taxon>
        <taxon>Bacillales</taxon>
        <taxon>Bacillaceae</taxon>
        <taxon>Evansella</taxon>
    </lineage>
</organism>
<protein>
    <submittedName>
        <fullName evidence="2">DUF1189 domain-containing protein</fullName>
    </submittedName>
</protein>
<dbReference type="EMBL" id="JAHQCS010000092">
    <property type="protein sequence ID" value="MBU9712111.1"/>
    <property type="molecule type" value="Genomic_DNA"/>
</dbReference>
<dbReference type="Proteomes" id="UP000784880">
    <property type="component" value="Unassembled WGS sequence"/>
</dbReference>
<dbReference type="RefSeq" id="WP_217066293.1">
    <property type="nucleotide sequence ID" value="NZ_JAHQCS010000092.1"/>
</dbReference>
<accession>A0ABS6JEK5</accession>
<keyword evidence="1" id="KW-0472">Membrane</keyword>
<feature type="transmembrane region" description="Helical" evidence="1">
    <location>
        <begin position="29"/>
        <end position="55"/>
    </location>
</feature>
<feature type="transmembrane region" description="Helical" evidence="1">
    <location>
        <begin position="226"/>
        <end position="247"/>
    </location>
</feature>
<name>A0ABS6JEK5_9BACI</name>
<dbReference type="InterPro" id="IPR009574">
    <property type="entry name" value="DUF1189"/>
</dbReference>
<reference evidence="2 3" key="1">
    <citation type="submission" date="2021-06" db="EMBL/GenBank/DDBJ databases">
        <title>Bacillus sp. RD4P76, an endophyte from a halophyte.</title>
        <authorList>
            <person name="Sun J.-Q."/>
        </authorList>
    </citation>
    <scope>NUCLEOTIDE SEQUENCE [LARGE SCALE GENOMIC DNA]</scope>
    <source>
        <strain evidence="2 3">CGMCC 1.15917</strain>
    </source>
</reference>
<keyword evidence="1" id="KW-1133">Transmembrane helix</keyword>
<proteinExistence type="predicted"/>
<comment type="caution">
    <text evidence="2">The sequence shown here is derived from an EMBL/GenBank/DDBJ whole genome shotgun (WGS) entry which is preliminary data.</text>
</comment>
<evidence type="ECO:0000256" key="1">
    <source>
        <dbReference type="SAM" id="Phobius"/>
    </source>
</evidence>
<feature type="transmembrane region" description="Helical" evidence="1">
    <location>
        <begin position="156"/>
        <end position="189"/>
    </location>
</feature>
<evidence type="ECO:0000313" key="2">
    <source>
        <dbReference type="EMBL" id="MBU9712111.1"/>
    </source>
</evidence>
<keyword evidence="1" id="KW-0812">Transmembrane</keyword>